<dbReference type="PIRSF" id="PIRSF000654">
    <property type="entry name" value="Integrin-linked_kinase"/>
    <property type="match status" value="1"/>
</dbReference>
<reference evidence="6 7" key="1">
    <citation type="submission" date="2014-04" db="EMBL/GenBank/DDBJ databases">
        <authorList>
            <consortium name="DOE Joint Genome Institute"/>
            <person name="Kuo A."/>
            <person name="Girlanda M."/>
            <person name="Perotto S."/>
            <person name="Kohler A."/>
            <person name="Nagy L.G."/>
            <person name="Floudas D."/>
            <person name="Copeland A."/>
            <person name="Barry K.W."/>
            <person name="Cichocki N."/>
            <person name="Veneault-Fourrey C."/>
            <person name="LaButti K."/>
            <person name="Lindquist E.A."/>
            <person name="Lipzen A."/>
            <person name="Lundell T."/>
            <person name="Morin E."/>
            <person name="Murat C."/>
            <person name="Sun H."/>
            <person name="Tunlid A."/>
            <person name="Henrissat B."/>
            <person name="Grigoriev I.V."/>
            <person name="Hibbett D.S."/>
            <person name="Martin F."/>
            <person name="Nordberg H.P."/>
            <person name="Cantor M.N."/>
            <person name="Hua S.X."/>
        </authorList>
    </citation>
    <scope>NUCLEOTIDE SEQUENCE [LARGE SCALE GENOMIC DNA]</scope>
    <source>
        <strain evidence="6 7">MUT 4182</strain>
    </source>
</reference>
<dbReference type="InterPro" id="IPR001245">
    <property type="entry name" value="Ser-Thr/Tyr_kinase_cat_dom"/>
</dbReference>
<dbReference type="PANTHER" id="PTHR44329:SF288">
    <property type="entry name" value="MITOGEN-ACTIVATED PROTEIN KINASE KINASE KINASE 20"/>
    <property type="match status" value="1"/>
</dbReference>
<dbReference type="GO" id="GO:0004674">
    <property type="term" value="F:protein serine/threonine kinase activity"/>
    <property type="evidence" value="ECO:0007669"/>
    <property type="project" value="TreeGrafter"/>
</dbReference>
<keyword evidence="7" id="KW-1185">Reference proteome</keyword>
<dbReference type="HOGENOM" id="CLU_000288_7_18_1"/>
<proteinExistence type="predicted"/>
<dbReference type="EMBL" id="KN823469">
    <property type="protein sequence ID" value="KIO16875.1"/>
    <property type="molecule type" value="Genomic_DNA"/>
</dbReference>
<evidence type="ECO:0000313" key="6">
    <source>
        <dbReference type="EMBL" id="KIO16875.1"/>
    </source>
</evidence>
<keyword evidence="3" id="KW-0418">Kinase</keyword>
<dbReference type="STRING" id="1051891.A0A0C3PQN0"/>
<dbReference type="InterPro" id="IPR000719">
    <property type="entry name" value="Prot_kinase_dom"/>
</dbReference>
<dbReference type="Pfam" id="PF07714">
    <property type="entry name" value="PK_Tyr_Ser-Thr"/>
    <property type="match status" value="1"/>
</dbReference>
<evidence type="ECO:0000313" key="7">
    <source>
        <dbReference type="Proteomes" id="UP000054248"/>
    </source>
</evidence>
<evidence type="ECO:0000256" key="1">
    <source>
        <dbReference type="ARBA" id="ARBA00022679"/>
    </source>
</evidence>
<sequence>MSEIGTLAGARHPHILHFYGYQSIGTDMMLVFPWSENGSLDVYIRKHKKLRSVEKLKLLCDAARGLEFLHSRRPPIVHGNLKPGNVFITNELRAALRFFGTLDFLTYALEDYESGLPWFASTPPKAQGYSLGLDLTSTSDVYGFGGIILAIMSGKQPFHQISRLDAQAAILSSRVPQPADHLGLDRKDPLWNFLRKCWSVRPTDRPSAREVVTTVCRPCMLAPLQKAHVSPQWNSSRTRS</sequence>
<dbReference type="Gene3D" id="1.10.510.10">
    <property type="entry name" value="Transferase(Phosphotransferase) domain 1"/>
    <property type="match status" value="1"/>
</dbReference>
<evidence type="ECO:0000256" key="2">
    <source>
        <dbReference type="ARBA" id="ARBA00022741"/>
    </source>
</evidence>
<keyword evidence="2" id="KW-0547">Nucleotide-binding</keyword>
<dbReference type="InterPro" id="IPR051681">
    <property type="entry name" value="Ser/Thr_Kinases-Pseudokinases"/>
</dbReference>
<dbReference type="SUPFAM" id="SSF56112">
    <property type="entry name" value="Protein kinase-like (PK-like)"/>
    <property type="match status" value="1"/>
</dbReference>
<reference evidence="7" key="2">
    <citation type="submission" date="2015-01" db="EMBL/GenBank/DDBJ databases">
        <title>Evolutionary Origins and Diversification of the Mycorrhizal Mutualists.</title>
        <authorList>
            <consortium name="DOE Joint Genome Institute"/>
            <consortium name="Mycorrhizal Genomics Consortium"/>
            <person name="Kohler A."/>
            <person name="Kuo A."/>
            <person name="Nagy L.G."/>
            <person name="Floudas D."/>
            <person name="Copeland A."/>
            <person name="Barry K.W."/>
            <person name="Cichocki N."/>
            <person name="Veneault-Fourrey C."/>
            <person name="LaButti K."/>
            <person name="Lindquist E.A."/>
            <person name="Lipzen A."/>
            <person name="Lundell T."/>
            <person name="Morin E."/>
            <person name="Murat C."/>
            <person name="Riley R."/>
            <person name="Ohm R."/>
            <person name="Sun H."/>
            <person name="Tunlid A."/>
            <person name="Henrissat B."/>
            <person name="Grigoriev I.V."/>
            <person name="Hibbett D.S."/>
            <person name="Martin F."/>
        </authorList>
    </citation>
    <scope>NUCLEOTIDE SEQUENCE [LARGE SCALE GENOMIC DNA]</scope>
    <source>
        <strain evidence="7">MUT 4182</strain>
    </source>
</reference>
<evidence type="ECO:0000256" key="4">
    <source>
        <dbReference type="ARBA" id="ARBA00022840"/>
    </source>
</evidence>
<dbReference type="AlphaFoldDB" id="A0A0C3PQN0"/>
<accession>A0A0C3PQN0</accession>
<name>A0A0C3PQN0_9AGAM</name>
<evidence type="ECO:0000259" key="5">
    <source>
        <dbReference type="PROSITE" id="PS50011"/>
    </source>
</evidence>
<dbReference type="PROSITE" id="PS50011">
    <property type="entry name" value="PROTEIN_KINASE_DOM"/>
    <property type="match status" value="1"/>
</dbReference>
<protein>
    <recommendedName>
        <fullName evidence="5">Protein kinase domain-containing protein</fullName>
    </recommendedName>
</protein>
<gene>
    <name evidence="6" type="ORF">M407DRAFT_85510</name>
</gene>
<evidence type="ECO:0000256" key="3">
    <source>
        <dbReference type="ARBA" id="ARBA00022777"/>
    </source>
</evidence>
<dbReference type="InterPro" id="IPR011009">
    <property type="entry name" value="Kinase-like_dom_sf"/>
</dbReference>
<dbReference type="GO" id="GO:0005524">
    <property type="term" value="F:ATP binding"/>
    <property type="evidence" value="ECO:0007669"/>
    <property type="project" value="UniProtKB-KW"/>
</dbReference>
<keyword evidence="1" id="KW-0808">Transferase</keyword>
<dbReference type="PANTHER" id="PTHR44329">
    <property type="entry name" value="SERINE/THREONINE-PROTEIN KINASE TNNI3K-RELATED"/>
    <property type="match status" value="1"/>
</dbReference>
<organism evidence="6 7">
    <name type="scientific">Tulasnella calospora MUT 4182</name>
    <dbReference type="NCBI Taxonomy" id="1051891"/>
    <lineage>
        <taxon>Eukaryota</taxon>
        <taxon>Fungi</taxon>
        <taxon>Dikarya</taxon>
        <taxon>Basidiomycota</taxon>
        <taxon>Agaricomycotina</taxon>
        <taxon>Agaricomycetes</taxon>
        <taxon>Cantharellales</taxon>
        <taxon>Tulasnellaceae</taxon>
        <taxon>Tulasnella</taxon>
    </lineage>
</organism>
<feature type="domain" description="Protein kinase" evidence="5">
    <location>
        <begin position="1"/>
        <end position="220"/>
    </location>
</feature>
<keyword evidence="4" id="KW-0067">ATP-binding</keyword>
<dbReference type="OrthoDB" id="5337378at2759"/>
<dbReference type="Proteomes" id="UP000054248">
    <property type="component" value="Unassembled WGS sequence"/>
</dbReference>